<gene>
    <name evidence="2" type="ORF">TH3_17985</name>
</gene>
<name>A0AB72UHY6_9PROT</name>
<evidence type="ECO:0000313" key="3">
    <source>
        <dbReference type="Proteomes" id="UP000007127"/>
    </source>
</evidence>
<evidence type="ECO:0008006" key="4">
    <source>
        <dbReference type="Google" id="ProtNLM"/>
    </source>
</evidence>
<protein>
    <recommendedName>
        <fullName evidence="4">Autotransporter domain-containing protein</fullName>
    </recommendedName>
</protein>
<proteinExistence type="predicted"/>
<keyword evidence="1" id="KW-1133">Transmembrane helix</keyword>
<evidence type="ECO:0000313" key="2">
    <source>
        <dbReference type="EMBL" id="AJD53699.1"/>
    </source>
</evidence>
<keyword evidence="1" id="KW-0472">Membrane</keyword>
<feature type="transmembrane region" description="Helical" evidence="1">
    <location>
        <begin position="48"/>
        <end position="66"/>
    </location>
</feature>
<dbReference type="KEGG" id="txi:TH3_17985"/>
<dbReference type="Proteomes" id="UP000007127">
    <property type="component" value="Chromosome"/>
</dbReference>
<sequence length="507" mass="55138">MPSHKSECGIATELPVFHHITPIFLRHGCKDPIGIKQAYRLTVKRRRYISLAISACLALAMLGLLLRHEIVPNANAEDDGSGRPDAPILRSETLNRAANQQRHIDRLYDKMENDLLGSTIGPLFLDDSVPAPEQPPNALALGTGNATTIETFGGRSALASIAKKLDFDTANGTFPNQTRRGASPISLWVHGSQTDIENRVTETGYNPNLSGDVISIDTGVDYLVDDSLIIGLGVGWGSTLSEAAARQVLYRENNVTFSPYFVSRMTEWLNIRGSVGMGTSTITQSAIDGGPNDLSYAENLESSTLSSSIGFGTEYDLGFLPVTVSLDGDIITAREEFESARGADGSLIPARTALTQLFDSTAEARYNLVLGDHRLVPFAGQDQTITLMNQGYGRSTNRRYFAGSEYAYDPWNFGLSLEGFREFAPNTDPLEGVRSELSLSSELPYGYGILSPYVTSENTSTYSQLGGGITHDWGGIPGQMSLEVQRKLTFATEHNNLSGLMTIHFDF</sequence>
<evidence type="ECO:0000256" key="1">
    <source>
        <dbReference type="SAM" id="Phobius"/>
    </source>
</evidence>
<reference evidence="2 3" key="1">
    <citation type="journal article" date="2012" name="J. Bacteriol.">
        <title>Genome sequence of Thalassospira xiamenensis type strain M-5.</title>
        <authorList>
            <person name="Lai Q."/>
            <person name="Shao Z."/>
        </authorList>
    </citation>
    <scope>NUCLEOTIDE SEQUENCE [LARGE SCALE GENOMIC DNA]</scope>
    <source>
        <strain evidence="2 3">M-5</strain>
    </source>
</reference>
<dbReference type="InterPro" id="IPR036709">
    <property type="entry name" value="Autotransporte_beta_dom_sf"/>
</dbReference>
<keyword evidence="1" id="KW-0812">Transmembrane</keyword>
<dbReference type="Gene3D" id="2.40.128.130">
    <property type="entry name" value="Autotransporter beta-domain"/>
    <property type="match status" value="1"/>
</dbReference>
<organism evidence="2 3">
    <name type="scientific">Thalassospira xiamenensis M-5 = DSM 17429</name>
    <dbReference type="NCBI Taxonomy" id="1123366"/>
    <lineage>
        <taxon>Bacteria</taxon>
        <taxon>Pseudomonadati</taxon>
        <taxon>Pseudomonadota</taxon>
        <taxon>Alphaproteobacteria</taxon>
        <taxon>Rhodospirillales</taxon>
        <taxon>Thalassospiraceae</taxon>
        <taxon>Thalassospira</taxon>
    </lineage>
</organism>
<accession>A0AB72UHY6</accession>
<dbReference type="EMBL" id="CP004388">
    <property type="protein sequence ID" value="AJD53699.1"/>
    <property type="molecule type" value="Genomic_DNA"/>
</dbReference>
<dbReference type="AlphaFoldDB" id="A0AB72UHY6"/>